<sequence length="154" mass="17259">MSDLIVKLYDLDFSYDLPENILIKRPIGPEKIHVVEWALKNFGKLWASEVDVAFSRNPISVFIAYEKESKDIVGFACYDTTLRGFFGPTGVLKEYRKKGIGKALLLRALQDMLNVGYAYAIIGDAGPVEYYKKTVGAIEIPDSSPGVYKDLLDK</sequence>
<evidence type="ECO:0000313" key="3">
    <source>
        <dbReference type="Proteomes" id="UP000002453"/>
    </source>
</evidence>
<protein>
    <submittedName>
        <fullName evidence="2">Acetyltransferase, gnat family</fullName>
    </submittedName>
</protein>
<dbReference type="RefSeq" id="WP_012579692.1">
    <property type="nucleotide sequence ID" value="NC_011653.1"/>
</dbReference>
<dbReference type="CDD" id="cd04301">
    <property type="entry name" value="NAT_SF"/>
    <property type="match status" value="1"/>
</dbReference>
<evidence type="ECO:0000313" key="2">
    <source>
        <dbReference type="EMBL" id="ACJ75111.1"/>
    </source>
</evidence>
<dbReference type="InterPro" id="IPR000182">
    <property type="entry name" value="GNAT_dom"/>
</dbReference>
<dbReference type="PROSITE" id="PS51186">
    <property type="entry name" value="GNAT"/>
    <property type="match status" value="1"/>
</dbReference>
<dbReference type="KEGG" id="taf:THA_625"/>
<feature type="domain" description="N-acetyltransferase" evidence="1">
    <location>
        <begin position="21"/>
        <end position="154"/>
    </location>
</feature>
<dbReference type="AlphaFoldDB" id="B7IG97"/>
<dbReference type="Pfam" id="PF00583">
    <property type="entry name" value="Acetyltransf_1"/>
    <property type="match status" value="1"/>
</dbReference>
<dbReference type="EMBL" id="CP001185">
    <property type="protein sequence ID" value="ACJ75111.1"/>
    <property type="molecule type" value="Genomic_DNA"/>
</dbReference>
<dbReference type="HOGENOM" id="CLU_118578_0_0_0"/>
<keyword evidence="2" id="KW-0808">Transferase</keyword>
<dbReference type="OrthoDB" id="4016818at2"/>
<evidence type="ECO:0000259" key="1">
    <source>
        <dbReference type="PROSITE" id="PS51186"/>
    </source>
</evidence>
<dbReference type="GO" id="GO:0016747">
    <property type="term" value="F:acyltransferase activity, transferring groups other than amino-acyl groups"/>
    <property type="evidence" value="ECO:0007669"/>
    <property type="project" value="InterPro"/>
</dbReference>
<reference evidence="2 3" key="1">
    <citation type="journal article" date="2009" name="J. Bacteriol.">
        <title>The genome of Thermosipho africanus TCF52B: lateral genetic connections to the Firmicutes and Archaea.</title>
        <authorList>
            <person name="Nesboe C.L."/>
            <person name="Bapteste E."/>
            <person name="Curtis B."/>
            <person name="Dahle H."/>
            <person name="Lopez P."/>
            <person name="Macleod D."/>
            <person name="Dlutek M."/>
            <person name="Bowman S."/>
            <person name="Zhaxybayeva O."/>
            <person name="Birkeland N.-K."/>
            <person name="Doolittle W.F."/>
        </authorList>
    </citation>
    <scope>NUCLEOTIDE SEQUENCE [LARGE SCALE GENOMIC DNA]</scope>
    <source>
        <strain evidence="2 3">TCF52B</strain>
    </source>
</reference>
<dbReference type="eggNOG" id="COG0454">
    <property type="taxonomic scope" value="Bacteria"/>
</dbReference>
<dbReference type="SUPFAM" id="SSF55729">
    <property type="entry name" value="Acyl-CoA N-acyltransferases (Nat)"/>
    <property type="match status" value="1"/>
</dbReference>
<gene>
    <name evidence="2" type="ordered locus">THA_625</name>
</gene>
<keyword evidence="3" id="KW-1185">Reference proteome</keyword>
<name>B7IG97_THEAB</name>
<dbReference type="InterPro" id="IPR016181">
    <property type="entry name" value="Acyl_CoA_acyltransferase"/>
</dbReference>
<dbReference type="Proteomes" id="UP000002453">
    <property type="component" value="Chromosome"/>
</dbReference>
<dbReference type="Gene3D" id="3.40.630.30">
    <property type="match status" value="1"/>
</dbReference>
<dbReference type="STRING" id="484019.THA_625"/>
<accession>B7IG97</accession>
<proteinExistence type="predicted"/>
<organism evidence="2 3">
    <name type="scientific">Thermosipho africanus (strain TCF52B)</name>
    <dbReference type="NCBI Taxonomy" id="484019"/>
    <lineage>
        <taxon>Bacteria</taxon>
        <taxon>Thermotogati</taxon>
        <taxon>Thermotogota</taxon>
        <taxon>Thermotogae</taxon>
        <taxon>Thermotogales</taxon>
        <taxon>Fervidobacteriaceae</taxon>
        <taxon>Thermosipho</taxon>
    </lineage>
</organism>